<proteinExistence type="predicted"/>
<protein>
    <submittedName>
        <fullName evidence="1">Uncharacterized protein</fullName>
    </submittedName>
</protein>
<dbReference type="EMBL" id="JARGDH010000003">
    <property type="protein sequence ID" value="KAL0273567.1"/>
    <property type="molecule type" value="Genomic_DNA"/>
</dbReference>
<comment type="caution">
    <text evidence="1">The sequence shown here is derived from an EMBL/GenBank/DDBJ whole genome shotgun (WGS) entry which is preliminary data.</text>
</comment>
<organism evidence="1">
    <name type="scientific">Menopon gallinae</name>
    <name type="common">poultry shaft louse</name>
    <dbReference type="NCBI Taxonomy" id="328185"/>
    <lineage>
        <taxon>Eukaryota</taxon>
        <taxon>Metazoa</taxon>
        <taxon>Ecdysozoa</taxon>
        <taxon>Arthropoda</taxon>
        <taxon>Hexapoda</taxon>
        <taxon>Insecta</taxon>
        <taxon>Pterygota</taxon>
        <taxon>Neoptera</taxon>
        <taxon>Paraneoptera</taxon>
        <taxon>Psocodea</taxon>
        <taxon>Troctomorpha</taxon>
        <taxon>Phthiraptera</taxon>
        <taxon>Amblycera</taxon>
        <taxon>Menoponidae</taxon>
        <taxon>Menopon</taxon>
    </lineage>
</organism>
<evidence type="ECO:0000313" key="1">
    <source>
        <dbReference type="EMBL" id="KAL0273567.1"/>
    </source>
</evidence>
<gene>
    <name evidence="1" type="ORF">PYX00_006206</name>
</gene>
<sequence length="104" mass="11494">MGAGSPPLFPTFTLYKGHSTEYVFTEGVFTVTVSNPLQLKKSDLKLNILRYRFIQIVQGVTYILLLIAPDILEMRSGESSGMGAPIAPRLLLNKSTESSSRAFR</sequence>
<dbReference type="AlphaFoldDB" id="A0AAW2HUC4"/>
<name>A0AAW2HUC4_9NEOP</name>
<accession>A0AAW2HUC4</accession>
<reference evidence="1" key="1">
    <citation type="journal article" date="2024" name="Gigascience">
        <title>Chromosome-level genome of the poultry shaft louse Menopon gallinae provides insight into the host-switching and adaptive evolution of parasitic lice.</title>
        <authorList>
            <person name="Xu Y."/>
            <person name="Ma L."/>
            <person name="Liu S."/>
            <person name="Liang Y."/>
            <person name="Liu Q."/>
            <person name="He Z."/>
            <person name="Tian L."/>
            <person name="Duan Y."/>
            <person name="Cai W."/>
            <person name="Li H."/>
            <person name="Song F."/>
        </authorList>
    </citation>
    <scope>NUCLEOTIDE SEQUENCE</scope>
    <source>
        <strain evidence="1">Cailab_2023a</strain>
    </source>
</reference>